<evidence type="ECO:0008006" key="3">
    <source>
        <dbReference type="Google" id="ProtNLM"/>
    </source>
</evidence>
<proteinExistence type="predicted"/>
<sequence>MSIITYGFFGEDKGQGRFLTEYLRKMETLHPVLFDAHPWFSQKYQGVNNKGVDKGFREAWLRGFGQECELDCLFVGRDLDSNTPTIRAERHQVFIDKVAGIDRPNWWARTVFILPMQCIEHWLLALQRRADGRPSKDTRDLEGILNDAVKRELYEEHPRTPTNQSKDDLVTALAADLDIEWLAGVSVSFQDFHQQVEAYLAKHLVA</sequence>
<keyword evidence="2" id="KW-1185">Reference proteome</keyword>
<organism evidence="1 2">
    <name type="scientific">Hymenobacter aranciens</name>
    <dbReference type="NCBI Taxonomy" id="3063996"/>
    <lineage>
        <taxon>Bacteria</taxon>
        <taxon>Pseudomonadati</taxon>
        <taxon>Bacteroidota</taxon>
        <taxon>Cytophagia</taxon>
        <taxon>Cytophagales</taxon>
        <taxon>Hymenobacteraceae</taxon>
        <taxon>Hymenobacter</taxon>
    </lineage>
</organism>
<comment type="caution">
    <text evidence="1">The sequence shown here is derived from an EMBL/GenBank/DDBJ whole genome shotgun (WGS) entry which is preliminary data.</text>
</comment>
<dbReference type="RefSeq" id="WP_305006463.1">
    <property type="nucleotide sequence ID" value="NZ_JAUQSY010000006.1"/>
</dbReference>
<evidence type="ECO:0000313" key="2">
    <source>
        <dbReference type="Proteomes" id="UP001176429"/>
    </source>
</evidence>
<accession>A0ABT9BA52</accession>
<protein>
    <recommendedName>
        <fullName evidence="3">DUF4276 family protein</fullName>
    </recommendedName>
</protein>
<dbReference type="Proteomes" id="UP001176429">
    <property type="component" value="Unassembled WGS sequence"/>
</dbReference>
<reference evidence="1" key="1">
    <citation type="submission" date="2023-07" db="EMBL/GenBank/DDBJ databases">
        <authorList>
            <person name="Kim M.K."/>
        </authorList>
    </citation>
    <scope>NUCLEOTIDE SEQUENCE</scope>
    <source>
        <strain evidence="1">ASUV-10-1</strain>
    </source>
</reference>
<gene>
    <name evidence="1" type="ORF">Q5H93_10410</name>
</gene>
<name>A0ABT9BA52_9BACT</name>
<evidence type="ECO:0000313" key="1">
    <source>
        <dbReference type="EMBL" id="MDO7875144.1"/>
    </source>
</evidence>
<dbReference type="EMBL" id="JAUQSY010000006">
    <property type="protein sequence ID" value="MDO7875144.1"/>
    <property type="molecule type" value="Genomic_DNA"/>
</dbReference>